<comment type="caution">
    <text evidence="12">The sequence shown here is derived from an EMBL/GenBank/DDBJ whole genome shotgun (WGS) entry which is preliminary data.</text>
</comment>
<dbReference type="InterPro" id="IPR000719">
    <property type="entry name" value="Prot_kinase_dom"/>
</dbReference>
<feature type="compositionally biased region" description="Polar residues" evidence="10">
    <location>
        <begin position="1"/>
        <end position="12"/>
    </location>
</feature>
<feature type="binding site" evidence="9">
    <location>
        <position position="112"/>
    </location>
    <ligand>
        <name>ATP</name>
        <dbReference type="ChEBI" id="CHEBI:30616"/>
    </ligand>
</feature>
<gene>
    <name evidence="12" type="ORF">Daus18300_001453</name>
</gene>
<dbReference type="InterPro" id="IPR017441">
    <property type="entry name" value="Protein_kinase_ATP_BS"/>
</dbReference>
<keyword evidence="5" id="KW-0418">Kinase</keyword>
<accession>A0ABR3XVQ6</accession>
<evidence type="ECO:0000256" key="7">
    <source>
        <dbReference type="ARBA" id="ARBA00047899"/>
    </source>
</evidence>
<dbReference type="PROSITE" id="PS00107">
    <property type="entry name" value="PROTEIN_KINASE_ATP"/>
    <property type="match status" value="1"/>
</dbReference>
<evidence type="ECO:0000256" key="1">
    <source>
        <dbReference type="ARBA" id="ARBA00012513"/>
    </source>
</evidence>
<feature type="region of interest" description="Disordered" evidence="10">
    <location>
        <begin position="1"/>
        <end position="42"/>
    </location>
</feature>
<proteinExistence type="predicted"/>
<evidence type="ECO:0000256" key="2">
    <source>
        <dbReference type="ARBA" id="ARBA00022527"/>
    </source>
</evidence>
<keyword evidence="6 9" id="KW-0067">ATP-binding</keyword>
<evidence type="ECO:0000256" key="6">
    <source>
        <dbReference type="ARBA" id="ARBA00022840"/>
    </source>
</evidence>
<keyword evidence="13" id="KW-1185">Reference proteome</keyword>
<dbReference type="InterPro" id="IPR011009">
    <property type="entry name" value="Kinase-like_dom_sf"/>
</dbReference>
<dbReference type="PANTHER" id="PTHR47634:SF9">
    <property type="entry name" value="PROTEIN KINASE DOMAIN-CONTAINING PROTEIN-RELATED"/>
    <property type="match status" value="1"/>
</dbReference>
<evidence type="ECO:0000256" key="10">
    <source>
        <dbReference type="SAM" id="MobiDB-lite"/>
    </source>
</evidence>
<keyword evidence="4 9" id="KW-0547">Nucleotide-binding</keyword>
<evidence type="ECO:0000259" key="11">
    <source>
        <dbReference type="PROSITE" id="PS50011"/>
    </source>
</evidence>
<dbReference type="PANTHER" id="PTHR47634">
    <property type="entry name" value="PROTEIN KINASE DOMAIN-CONTAINING PROTEIN-RELATED"/>
    <property type="match status" value="1"/>
</dbReference>
<keyword evidence="3" id="KW-0808">Transferase</keyword>
<organism evidence="12 13">
    <name type="scientific">Diaporthe australafricana</name>
    <dbReference type="NCBI Taxonomy" id="127596"/>
    <lineage>
        <taxon>Eukaryota</taxon>
        <taxon>Fungi</taxon>
        <taxon>Dikarya</taxon>
        <taxon>Ascomycota</taxon>
        <taxon>Pezizomycotina</taxon>
        <taxon>Sordariomycetes</taxon>
        <taxon>Sordariomycetidae</taxon>
        <taxon>Diaporthales</taxon>
        <taxon>Diaporthaceae</taxon>
        <taxon>Diaporthe</taxon>
    </lineage>
</organism>
<evidence type="ECO:0000256" key="8">
    <source>
        <dbReference type="ARBA" id="ARBA00048679"/>
    </source>
</evidence>
<evidence type="ECO:0000256" key="3">
    <source>
        <dbReference type="ARBA" id="ARBA00022679"/>
    </source>
</evidence>
<feature type="compositionally biased region" description="Pro residues" evidence="10">
    <location>
        <begin position="15"/>
        <end position="28"/>
    </location>
</feature>
<keyword evidence="2" id="KW-0723">Serine/threonine-protein kinase</keyword>
<evidence type="ECO:0000313" key="13">
    <source>
        <dbReference type="Proteomes" id="UP001583177"/>
    </source>
</evidence>
<dbReference type="SUPFAM" id="SSF56112">
    <property type="entry name" value="Protein kinase-like (PK-like)"/>
    <property type="match status" value="1"/>
</dbReference>
<dbReference type="EMBL" id="JAWRVE010000008">
    <property type="protein sequence ID" value="KAL1880090.1"/>
    <property type="molecule type" value="Genomic_DNA"/>
</dbReference>
<feature type="domain" description="Protein kinase" evidence="11">
    <location>
        <begin position="83"/>
        <end position="173"/>
    </location>
</feature>
<evidence type="ECO:0000256" key="5">
    <source>
        <dbReference type="ARBA" id="ARBA00022777"/>
    </source>
</evidence>
<dbReference type="Proteomes" id="UP001583177">
    <property type="component" value="Unassembled WGS sequence"/>
</dbReference>
<comment type="catalytic activity">
    <reaction evidence="7">
        <text>L-threonyl-[protein] + ATP = O-phospho-L-threonyl-[protein] + ADP + H(+)</text>
        <dbReference type="Rhea" id="RHEA:46608"/>
        <dbReference type="Rhea" id="RHEA-COMP:11060"/>
        <dbReference type="Rhea" id="RHEA-COMP:11605"/>
        <dbReference type="ChEBI" id="CHEBI:15378"/>
        <dbReference type="ChEBI" id="CHEBI:30013"/>
        <dbReference type="ChEBI" id="CHEBI:30616"/>
        <dbReference type="ChEBI" id="CHEBI:61977"/>
        <dbReference type="ChEBI" id="CHEBI:456216"/>
        <dbReference type="EC" id="2.7.11.1"/>
    </reaction>
</comment>
<dbReference type="Gene3D" id="3.30.200.20">
    <property type="entry name" value="Phosphorylase Kinase, domain 1"/>
    <property type="match status" value="1"/>
</dbReference>
<comment type="catalytic activity">
    <reaction evidence="8">
        <text>L-seryl-[protein] + ATP = O-phospho-L-seryl-[protein] + ADP + H(+)</text>
        <dbReference type="Rhea" id="RHEA:17989"/>
        <dbReference type="Rhea" id="RHEA-COMP:9863"/>
        <dbReference type="Rhea" id="RHEA-COMP:11604"/>
        <dbReference type="ChEBI" id="CHEBI:15378"/>
        <dbReference type="ChEBI" id="CHEBI:29999"/>
        <dbReference type="ChEBI" id="CHEBI:30616"/>
        <dbReference type="ChEBI" id="CHEBI:83421"/>
        <dbReference type="ChEBI" id="CHEBI:456216"/>
        <dbReference type="EC" id="2.7.11.1"/>
    </reaction>
</comment>
<reference evidence="12 13" key="1">
    <citation type="journal article" date="2024" name="IMA Fungus">
        <title>IMA Genome - F19 : A genome assembly and annotation guide to empower mycologists, including annotated draft genome sequences of Ceratocystis pirilliformis, Diaporthe australafricana, Fusarium ophioides, Paecilomyces lecythidis, and Sporothrix stenoceras.</title>
        <authorList>
            <person name="Aylward J."/>
            <person name="Wilson A.M."/>
            <person name="Visagie C.M."/>
            <person name="Spraker J."/>
            <person name="Barnes I."/>
            <person name="Buitendag C."/>
            <person name="Ceriani C."/>
            <person name="Del Mar Angel L."/>
            <person name="du Plessis D."/>
            <person name="Fuchs T."/>
            <person name="Gasser K."/>
            <person name="Kramer D."/>
            <person name="Li W."/>
            <person name="Munsamy K."/>
            <person name="Piso A."/>
            <person name="Price J.L."/>
            <person name="Sonnekus B."/>
            <person name="Thomas C."/>
            <person name="van der Nest A."/>
            <person name="van Dijk A."/>
            <person name="van Heerden A."/>
            <person name="van Vuuren N."/>
            <person name="Yilmaz N."/>
            <person name="Duong T.A."/>
            <person name="van der Merwe N.A."/>
            <person name="Wingfield M.J."/>
            <person name="Wingfield B.D."/>
        </authorList>
    </citation>
    <scope>NUCLEOTIDE SEQUENCE [LARGE SCALE GENOMIC DNA]</scope>
    <source>
        <strain evidence="12 13">CMW 18300</strain>
    </source>
</reference>
<dbReference type="InterPro" id="IPR051334">
    <property type="entry name" value="SRPK"/>
</dbReference>
<dbReference type="PROSITE" id="PS50011">
    <property type="entry name" value="PROTEIN_KINASE_DOM"/>
    <property type="match status" value="1"/>
</dbReference>
<dbReference type="SUPFAM" id="SSF101447">
    <property type="entry name" value="Formin homology 2 domain (FH2 domain)"/>
    <property type="match status" value="1"/>
</dbReference>
<name>A0ABR3XVQ6_9PEZI</name>
<evidence type="ECO:0000256" key="4">
    <source>
        <dbReference type="ARBA" id="ARBA00022741"/>
    </source>
</evidence>
<dbReference type="EC" id="2.7.11.1" evidence="1"/>
<protein>
    <recommendedName>
        <fullName evidence="1">non-specific serine/threonine protein kinase</fullName>
        <ecNumber evidence="1">2.7.11.1</ecNumber>
    </recommendedName>
</protein>
<sequence length="173" mass="19106">MEPPSNSQSPASSHLPPPPPPPPPPPAPSENSINLPPAKRPRRDRKLRYRWLRHFDESECEDVQKYVPRGHHPVEIGDKIAEYTVIHKLGFGGFATVWLVQSSGDGQYYALKVLCADASGTKANEQEVMQHLGPHDRPNIVKLLRSFESFGVTGPNGVHTCLVLPVCGSSLYK</sequence>
<evidence type="ECO:0000313" key="12">
    <source>
        <dbReference type="EMBL" id="KAL1880090.1"/>
    </source>
</evidence>
<evidence type="ECO:0000256" key="9">
    <source>
        <dbReference type="PROSITE-ProRule" id="PRU10141"/>
    </source>
</evidence>